<feature type="transmembrane region" description="Helical" evidence="3">
    <location>
        <begin position="562"/>
        <end position="583"/>
    </location>
</feature>
<dbReference type="SUPFAM" id="SSF53474">
    <property type="entry name" value="alpha/beta-Hydrolases"/>
    <property type="match status" value="1"/>
</dbReference>
<keyword evidence="3" id="KW-0472">Membrane</keyword>
<reference evidence="6 7" key="1">
    <citation type="journal article" date="2013" name="PLoS Genet.">
        <title>Distinctive expansion of potential virulence genes in the genome of the oomycete fish pathogen Saprolegnia parasitica.</title>
        <authorList>
            <person name="Jiang R.H."/>
            <person name="de Bruijn I."/>
            <person name="Haas B.J."/>
            <person name="Belmonte R."/>
            <person name="Lobach L."/>
            <person name="Christie J."/>
            <person name="van den Ackerveken G."/>
            <person name="Bottin A."/>
            <person name="Bulone V."/>
            <person name="Diaz-Moreno S.M."/>
            <person name="Dumas B."/>
            <person name="Fan L."/>
            <person name="Gaulin E."/>
            <person name="Govers F."/>
            <person name="Grenville-Briggs L.J."/>
            <person name="Horner N.R."/>
            <person name="Levin J.Z."/>
            <person name="Mammella M."/>
            <person name="Meijer H.J."/>
            <person name="Morris P."/>
            <person name="Nusbaum C."/>
            <person name="Oome S."/>
            <person name="Phillips A.J."/>
            <person name="van Rooyen D."/>
            <person name="Rzeszutek E."/>
            <person name="Saraiva M."/>
            <person name="Secombes C.J."/>
            <person name="Seidl M.F."/>
            <person name="Snel B."/>
            <person name="Stassen J.H."/>
            <person name="Sykes S."/>
            <person name="Tripathy S."/>
            <person name="van den Berg H."/>
            <person name="Vega-Arreguin J.C."/>
            <person name="Wawra S."/>
            <person name="Young S.K."/>
            <person name="Zeng Q."/>
            <person name="Dieguez-Uribeondo J."/>
            <person name="Russ C."/>
            <person name="Tyler B.M."/>
            <person name="van West P."/>
        </authorList>
    </citation>
    <scope>NUCLEOTIDE SEQUENCE [LARGE SCALE GENOMIC DNA]</scope>
    <source>
        <strain evidence="6 7">CBS 223.65</strain>
    </source>
</reference>
<dbReference type="RefSeq" id="XP_012203313.1">
    <property type="nucleotide sequence ID" value="XM_012347923.1"/>
</dbReference>
<feature type="chain" id="PRO_5001634469" description="AB hydrolase-1 domain-containing protein" evidence="4">
    <location>
        <begin position="17"/>
        <end position="607"/>
    </location>
</feature>
<feature type="domain" description="AB hydrolase-1" evidence="5">
    <location>
        <begin position="89"/>
        <end position="242"/>
    </location>
</feature>
<feature type="signal peptide" evidence="4">
    <location>
        <begin position="1"/>
        <end position="16"/>
    </location>
</feature>
<dbReference type="AlphaFoldDB" id="A0A067CGS7"/>
<dbReference type="Gene3D" id="3.40.50.1820">
    <property type="entry name" value="alpha/beta hydrolase"/>
    <property type="match status" value="1"/>
</dbReference>
<evidence type="ECO:0000313" key="6">
    <source>
        <dbReference type="EMBL" id="KDO26027.1"/>
    </source>
</evidence>
<dbReference type="InterPro" id="IPR000073">
    <property type="entry name" value="AB_hydrolase_1"/>
</dbReference>
<dbReference type="InterPro" id="IPR051601">
    <property type="entry name" value="Serine_prot/Carboxylest_S33"/>
</dbReference>
<evidence type="ECO:0000259" key="5">
    <source>
        <dbReference type="Pfam" id="PF00561"/>
    </source>
</evidence>
<dbReference type="GeneID" id="24130893"/>
<keyword evidence="4" id="KW-0732">Signal</keyword>
<dbReference type="Proteomes" id="UP000030745">
    <property type="component" value="Unassembled WGS sequence"/>
</dbReference>
<organism evidence="6 7">
    <name type="scientific">Saprolegnia parasitica (strain CBS 223.65)</name>
    <dbReference type="NCBI Taxonomy" id="695850"/>
    <lineage>
        <taxon>Eukaryota</taxon>
        <taxon>Sar</taxon>
        <taxon>Stramenopiles</taxon>
        <taxon>Oomycota</taxon>
        <taxon>Saprolegniomycetes</taxon>
        <taxon>Saprolegniales</taxon>
        <taxon>Saprolegniaceae</taxon>
        <taxon>Saprolegnia</taxon>
    </lineage>
</organism>
<keyword evidence="2" id="KW-0378">Hydrolase</keyword>
<sequence>MRLTATLASLSAVVGAIKVSSGWLPCPLRTGASLSPDTNYHMDNTRCATLDVPLCYDGVCTSDKTISVFVKHFKATKPPAPGSPRQALWFLQGGPGASSIVMESYQAFAALYFNGTVDVYTMDHRGTGKSTYLECATTEAAAVGSPGGQAIAPSEMAACFENVRQIYGNDTAAGWSSTSAAKDVASAIDVLTPDAETYVYGVSYGTLWVRRLMQLSPRTVKGYILDGVAGPFSSWNRDTLTAVDRFWDLCGKDEVCAGKLGSNPKATVEMLYATLDDGTNECAALFEALPTSPSWTVRQLLRFLLQSGVGKQELIPALVYRFHRCSMHDVQWFAVALGGGAMTEPMPADDANMEDRDYSELLHDLVSSAELWETPTRAQLHAEFFNSTMAFDLSPMEDKYCILTGADDPACANMTRPTSTYTYTRDKFASLNPTPKTNASVILFSGLLDVQTPHVHAIALYEALELSSTTQKALFTFPYSGHGALTRSATPTDPSCAMHLLRDFVLQRGDVSQIDRSCLEDLVPTTFVLREMDIYEGTVPEETTSTTDKTVPMYTVVRLVEVLLAGSGLVIAALIIAIIVLALKLRRAKKARDGALSEETHLLSHGP</sequence>
<dbReference type="PANTHER" id="PTHR43248">
    <property type="entry name" value="2-SUCCINYL-6-HYDROXY-2,4-CYCLOHEXADIENE-1-CARBOXYLATE SYNTHASE"/>
    <property type="match status" value="1"/>
</dbReference>
<keyword evidence="3" id="KW-0812">Transmembrane</keyword>
<evidence type="ECO:0000256" key="4">
    <source>
        <dbReference type="SAM" id="SignalP"/>
    </source>
</evidence>
<keyword evidence="3" id="KW-1133">Transmembrane helix</keyword>
<dbReference type="GO" id="GO:0016787">
    <property type="term" value="F:hydrolase activity"/>
    <property type="evidence" value="ECO:0007669"/>
    <property type="project" value="UniProtKB-KW"/>
</dbReference>
<dbReference type="OrthoDB" id="425534at2759"/>
<comment type="similarity">
    <text evidence="1">Belongs to the peptidase S33 family.</text>
</comment>
<evidence type="ECO:0000256" key="1">
    <source>
        <dbReference type="ARBA" id="ARBA00010088"/>
    </source>
</evidence>
<gene>
    <name evidence="6" type="ORF">SPRG_08680</name>
</gene>
<dbReference type="InterPro" id="IPR029058">
    <property type="entry name" value="AB_hydrolase_fold"/>
</dbReference>
<proteinExistence type="inferred from homology"/>
<dbReference type="OMA" id="CEAPKWV"/>
<dbReference type="VEuPathDB" id="FungiDB:SPRG_08680"/>
<name>A0A067CGS7_SAPPC</name>
<evidence type="ECO:0000256" key="3">
    <source>
        <dbReference type="SAM" id="Phobius"/>
    </source>
</evidence>
<evidence type="ECO:0000256" key="2">
    <source>
        <dbReference type="ARBA" id="ARBA00022801"/>
    </source>
</evidence>
<dbReference type="EMBL" id="KK583227">
    <property type="protein sequence ID" value="KDO26027.1"/>
    <property type="molecule type" value="Genomic_DNA"/>
</dbReference>
<protein>
    <recommendedName>
        <fullName evidence="5">AB hydrolase-1 domain-containing protein</fullName>
    </recommendedName>
</protein>
<accession>A0A067CGS7</accession>
<dbReference type="KEGG" id="spar:SPRG_08680"/>
<evidence type="ECO:0000313" key="7">
    <source>
        <dbReference type="Proteomes" id="UP000030745"/>
    </source>
</evidence>
<keyword evidence="7" id="KW-1185">Reference proteome</keyword>
<dbReference type="Pfam" id="PF00561">
    <property type="entry name" value="Abhydrolase_1"/>
    <property type="match status" value="1"/>
</dbReference>